<dbReference type="Gene3D" id="3.80.10.10">
    <property type="entry name" value="Ribonuclease Inhibitor"/>
    <property type="match status" value="1"/>
</dbReference>
<name>A0ABR3A081_9AGAR</name>
<gene>
    <name evidence="1" type="ORF">AAF712_006326</name>
</gene>
<evidence type="ECO:0000313" key="1">
    <source>
        <dbReference type="EMBL" id="KAL0066721.1"/>
    </source>
</evidence>
<evidence type="ECO:0008006" key="3">
    <source>
        <dbReference type="Google" id="ProtNLM"/>
    </source>
</evidence>
<organism evidence="1 2">
    <name type="scientific">Marasmius tenuissimus</name>
    <dbReference type="NCBI Taxonomy" id="585030"/>
    <lineage>
        <taxon>Eukaryota</taxon>
        <taxon>Fungi</taxon>
        <taxon>Dikarya</taxon>
        <taxon>Basidiomycota</taxon>
        <taxon>Agaricomycotina</taxon>
        <taxon>Agaricomycetes</taxon>
        <taxon>Agaricomycetidae</taxon>
        <taxon>Agaricales</taxon>
        <taxon>Marasmiineae</taxon>
        <taxon>Marasmiaceae</taxon>
        <taxon>Marasmius</taxon>
    </lineage>
</organism>
<dbReference type="EMBL" id="JBBXMP010000033">
    <property type="protein sequence ID" value="KAL0066721.1"/>
    <property type="molecule type" value="Genomic_DNA"/>
</dbReference>
<proteinExistence type="predicted"/>
<comment type="caution">
    <text evidence="1">The sequence shown here is derived from an EMBL/GenBank/DDBJ whole genome shotgun (WGS) entry which is preliminary data.</text>
</comment>
<sequence length="492" mass="55302">MDEDFVGDLQERQSATVFAQRELPFELLHTIFSIACSSIDSGYTLILNKPDFRRTSSTAFPVTLSQVCSRWRDVALSTPSLWSAISLRLSALPLFSTTVLEHYLQNSKQHPLKVQITASLSPREPLPAETISIWAILTPHLPRVQSLYCNTRSLSMQGTSFQNLTTLQDFLLERDDRWHSFLQDVPRLTKVTTFILYPSNTLPYSQLTSLECRHQQGGAIIQLIHEVLPVCQKLESLTIGLDSSRGGEQLAIQHRIDAVLPSLRAFVLTDHDSGISMNSFFFTVFFASLHTPALHELRIECGDAARSFYAGSVGWAPLFLEFLARSRSTLRHLSLSLHHTEYPEAQPLSDLFEKVPTLTWFELVMVDGSWNAPRRKAEYRDHVQRYVGRLFIDLMVGDRDPTSSEALVPKLSTLIVSAPGVALDSETVNFGLRVALARRPGTSFASTSGRAPLKEVRFALRRDAYTEEEERSTEAVGVLRQDGVDVVIKDLR</sequence>
<keyword evidence="2" id="KW-1185">Reference proteome</keyword>
<protein>
    <recommendedName>
        <fullName evidence="3">F-box domain-containing protein</fullName>
    </recommendedName>
</protein>
<dbReference type="SUPFAM" id="SSF52047">
    <property type="entry name" value="RNI-like"/>
    <property type="match status" value="1"/>
</dbReference>
<dbReference type="InterPro" id="IPR032675">
    <property type="entry name" value="LRR_dom_sf"/>
</dbReference>
<accession>A0ABR3A081</accession>
<evidence type="ECO:0000313" key="2">
    <source>
        <dbReference type="Proteomes" id="UP001437256"/>
    </source>
</evidence>
<reference evidence="1 2" key="1">
    <citation type="submission" date="2024-05" db="EMBL/GenBank/DDBJ databases">
        <title>A draft genome resource for the thread blight pathogen Marasmius tenuissimus strain MS-2.</title>
        <authorList>
            <person name="Yulfo-Soto G.E."/>
            <person name="Baruah I.K."/>
            <person name="Amoako-Attah I."/>
            <person name="Bukari Y."/>
            <person name="Meinhardt L.W."/>
            <person name="Bailey B.A."/>
            <person name="Cohen S.P."/>
        </authorList>
    </citation>
    <scope>NUCLEOTIDE SEQUENCE [LARGE SCALE GENOMIC DNA]</scope>
    <source>
        <strain evidence="1 2">MS-2</strain>
    </source>
</reference>
<dbReference type="Proteomes" id="UP001437256">
    <property type="component" value="Unassembled WGS sequence"/>
</dbReference>